<dbReference type="Pfam" id="PF18768">
    <property type="entry name" value="RNPP_C"/>
    <property type="match status" value="1"/>
</dbReference>
<dbReference type="Gene3D" id="1.25.40.10">
    <property type="entry name" value="Tetratricopeptide repeat domain"/>
    <property type="match status" value="1"/>
</dbReference>
<gene>
    <name evidence="3" type="ORF">JOC77_000168</name>
</gene>
<evidence type="ECO:0000313" key="4">
    <source>
        <dbReference type="Proteomes" id="UP000823486"/>
    </source>
</evidence>
<keyword evidence="4" id="KW-1185">Reference proteome</keyword>
<dbReference type="SUPFAM" id="SSF47413">
    <property type="entry name" value="lambda repressor-like DNA-binding domains"/>
    <property type="match status" value="1"/>
</dbReference>
<evidence type="ECO:0000259" key="2">
    <source>
        <dbReference type="PROSITE" id="PS50943"/>
    </source>
</evidence>
<dbReference type="SMART" id="SM00028">
    <property type="entry name" value="TPR"/>
    <property type="match status" value="2"/>
</dbReference>
<evidence type="ECO:0000256" key="1">
    <source>
        <dbReference type="PROSITE-ProRule" id="PRU00339"/>
    </source>
</evidence>
<dbReference type="InterPro" id="IPR041315">
    <property type="entry name" value="PlcR_TPR"/>
</dbReference>
<dbReference type="InterPro" id="IPR053163">
    <property type="entry name" value="HTH-type_regulator_Rgg"/>
</dbReference>
<dbReference type="SUPFAM" id="SSF48452">
    <property type="entry name" value="TPR-like"/>
    <property type="match status" value="1"/>
</dbReference>
<dbReference type="RefSeq" id="WP_204537449.1">
    <property type="nucleotide sequence ID" value="NZ_JAFBFI010000001.1"/>
</dbReference>
<dbReference type="CDD" id="cd00093">
    <property type="entry name" value="HTH_XRE"/>
    <property type="match status" value="1"/>
</dbReference>
<dbReference type="PANTHER" id="PTHR37038">
    <property type="entry name" value="TRANSCRIPTIONAL REGULATOR-RELATED"/>
    <property type="match status" value="1"/>
</dbReference>
<dbReference type="PROSITE" id="PS50943">
    <property type="entry name" value="HTH_CROC1"/>
    <property type="match status" value="1"/>
</dbReference>
<comment type="caution">
    <text evidence="3">The sequence shown here is derived from an EMBL/GenBank/DDBJ whole genome shotgun (WGS) entry which is preliminary data.</text>
</comment>
<dbReference type="Proteomes" id="UP000823486">
    <property type="component" value="Unassembled WGS sequence"/>
</dbReference>
<sequence>MNTKHDFSHIGMIIRDLREQLNIGQKELCEGICTQSQISKIENGEAYPKATTLYLLAMRLGVEVNQIFEMTANHRMDYSFEVISMIRELVRKKDYTSLLEMILVEEKNPNITNHVNHKQFLIWHKGICMYYVKNDKEGALKLLNDALKMTSAHDKFYNQREISILNSIGVIHSESGDHERAVDIYNKALHFIKQNSFQDYSVKTKVRLYYNLAKAQTRLEHNDESIHIAKEGIKICLENESLYLLGELYYHAGYNYYLIKDEENYSEYFNYALTIFKLTNKPNYIKHIEELLIKTE</sequence>
<feature type="domain" description="HTH cro/C1-type" evidence="2">
    <location>
        <begin position="14"/>
        <end position="67"/>
    </location>
</feature>
<feature type="repeat" description="TPR" evidence="1">
    <location>
        <begin position="162"/>
        <end position="195"/>
    </location>
</feature>
<dbReference type="EMBL" id="JAFBFI010000001">
    <property type="protein sequence ID" value="MBM7690765.1"/>
    <property type="molecule type" value="Genomic_DNA"/>
</dbReference>
<dbReference type="InterPro" id="IPR010982">
    <property type="entry name" value="Lambda_DNA-bd_dom_sf"/>
</dbReference>
<dbReference type="InterPro" id="IPR011990">
    <property type="entry name" value="TPR-like_helical_dom_sf"/>
</dbReference>
<dbReference type="PROSITE" id="PS50005">
    <property type="entry name" value="TPR"/>
    <property type="match status" value="1"/>
</dbReference>
<dbReference type="PANTHER" id="PTHR37038:SF14">
    <property type="entry name" value="TRANSCRIPTIONAL ACTIVATOR"/>
    <property type="match status" value="1"/>
</dbReference>
<evidence type="ECO:0000313" key="3">
    <source>
        <dbReference type="EMBL" id="MBM7690765.1"/>
    </source>
</evidence>
<proteinExistence type="predicted"/>
<dbReference type="InterPro" id="IPR001387">
    <property type="entry name" value="Cro/C1-type_HTH"/>
</dbReference>
<reference evidence="3 4" key="1">
    <citation type="submission" date="2021-01" db="EMBL/GenBank/DDBJ databases">
        <title>Genomic Encyclopedia of Type Strains, Phase IV (KMG-IV): sequencing the most valuable type-strain genomes for metagenomic binning, comparative biology and taxonomic classification.</title>
        <authorList>
            <person name="Goeker M."/>
        </authorList>
    </citation>
    <scope>NUCLEOTIDE SEQUENCE [LARGE SCALE GENOMIC DNA]</scope>
    <source>
        <strain evidence="3 4">DSM 105482</strain>
    </source>
</reference>
<dbReference type="InterPro" id="IPR019734">
    <property type="entry name" value="TPR_rpt"/>
</dbReference>
<accession>A0ABS2QCK9</accession>
<dbReference type="Pfam" id="PF01381">
    <property type="entry name" value="HTH_3"/>
    <property type="match status" value="1"/>
</dbReference>
<organism evidence="3 4">
    <name type="scientific">Peribacillus deserti</name>
    <dbReference type="NCBI Taxonomy" id="673318"/>
    <lineage>
        <taxon>Bacteria</taxon>
        <taxon>Bacillati</taxon>
        <taxon>Bacillota</taxon>
        <taxon>Bacilli</taxon>
        <taxon>Bacillales</taxon>
        <taxon>Bacillaceae</taxon>
        <taxon>Peribacillus</taxon>
    </lineage>
</organism>
<protein>
    <submittedName>
        <fullName evidence="3">Transcriptional regulator with XRE-family HTH domain</fullName>
    </submittedName>
</protein>
<name>A0ABS2QCK9_9BACI</name>
<dbReference type="SMART" id="SM00530">
    <property type="entry name" value="HTH_XRE"/>
    <property type="match status" value="1"/>
</dbReference>
<keyword evidence="1" id="KW-0802">TPR repeat</keyword>